<reference evidence="3 4" key="1">
    <citation type="submission" date="2021-02" db="EMBL/GenBank/DDBJ databases">
        <title>Genome assembly of Pseudopithomyces chartarum.</title>
        <authorList>
            <person name="Jauregui R."/>
            <person name="Singh J."/>
            <person name="Voisey C."/>
        </authorList>
    </citation>
    <scope>NUCLEOTIDE SEQUENCE [LARGE SCALE GENOMIC DNA]</scope>
    <source>
        <strain evidence="3 4">AGR01</strain>
    </source>
</reference>
<comment type="caution">
    <text evidence="3">The sequence shown here is derived from an EMBL/GenBank/DDBJ whole genome shotgun (WGS) entry which is preliminary data.</text>
</comment>
<dbReference type="InterPro" id="IPR042098">
    <property type="entry name" value="TauD-like_sf"/>
</dbReference>
<dbReference type="GO" id="GO:0016491">
    <property type="term" value="F:oxidoreductase activity"/>
    <property type="evidence" value="ECO:0007669"/>
    <property type="project" value="UniProtKB-KW"/>
</dbReference>
<organism evidence="3 4">
    <name type="scientific">Pseudopithomyces chartarum</name>
    <dbReference type="NCBI Taxonomy" id="1892770"/>
    <lineage>
        <taxon>Eukaryota</taxon>
        <taxon>Fungi</taxon>
        <taxon>Dikarya</taxon>
        <taxon>Ascomycota</taxon>
        <taxon>Pezizomycotina</taxon>
        <taxon>Dothideomycetes</taxon>
        <taxon>Pleosporomycetidae</taxon>
        <taxon>Pleosporales</taxon>
        <taxon>Massarineae</taxon>
        <taxon>Didymosphaeriaceae</taxon>
        <taxon>Pseudopithomyces</taxon>
    </lineage>
</organism>
<dbReference type="InterPro" id="IPR003819">
    <property type="entry name" value="TauD/TfdA-like"/>
</dbReference>
<keyword evidence="4" id="KW-1185">Reference proteome</keyword>
<dbReference type="EMBL" id="WVTA01000002">
    <property type="protein sequence ID" value="KAK3215763.1"/>
    <property type="molecule type" value="Genomic_DNA"/>
</dbReference>
<dbReference type="PANTHER" id="PTHR10696:SF54">
    <property type="entry name" value="FAMILY OXIDOREDUCTASE, PUTATIVE (AFU_ORTHOLOGUE AFUA_4G13850)-RELATED"/>
    <property type="match status" value="1"/>
</dbReference>
<dbReference type="Proteomes" id="UP001280581">
    <property type="component" value="Unassembled WGS sequence"/>
</dbReference>
<dbReference type="PANTHER" id="PTHR10696">
    <property type="entry name" value="GAMMA-BUTYROBETAINE HYDROXYLASE-RELATED"/>
    <property type="match status" value="1"/>
</dbReference>
<evidence type="ECO:0000313" key="4">
    <source>
        <dbReference type="Proteomes" id="UP001280581"/>
    </source>
</evidence>
<proteinExistence type="predicted"/>
<dbReference type="Gene3D" id="3.60.130.10">
    <property type="entry name" value="Clavaminate synthase-like"/>
    <property type="match status" value="1"/>
</dbReference>
<accession>A0AAN6M4Q9</accession>
<gene>
    <name evidence="3" type="ORF">GRF29_8g1016962</name>
</gene>
<evidence type="ECO:0000313" key="3">
    <source>
        <dbReference type="EMBL" id="KAK3215763.1"/>
    </source>
</evidence>
<dbReference type="InterPro" id="IPR050411">
    <property type="entry name" value="AlphaKG_dependent_hydroxylases"/>
</dbReference>
<protein>
    <recommendedName>
        <fullName evidence="2">TauD/TfdA-like domain-containing protein</fullName>
    </recommendedName>
</protein>
<sequence length="464" mass="52146">MSLHRPTLAPRAASYPAPKPVVATGLRKRYLDAEDRSPSPREFSGLPYVPRRHLLIPSTLDSKITSGEVIPGPDIQWNPDYETYLQRVRALSMLALNRPKTVPDGWPSEVNVPWAWTGYNFEGDEGERRYVVELSKSDIVDVDNALEVFKKTGGGPGDVSQATFPLPTSLAAKLKDVARNLHSGFGFNIIRGLDPSRYDALDNTLIYLGITSYIAPHRGVQDSGGSMIIHVKDLGRIIPDSELRQSPYARNAQPFHNDVCDILAMYVQETAAEGGESHVSSAAQIYNEIAAARPDVIHTLSKDNWVFDKHRTPVYWNTRALLFNFEGKGPGFCFSRRPITGSPTSPRSPGVPPMTEVQAEALDMVHFVGVKHQHTMKLQKGDIQLINNLAVFHARNGFRDTVNQRRHIIRLWLRNDELTWPTPEGLKRTWFEKYGESERKKIAKWNVEPGASRERVLYRSDSCS</sequence>
<feature type="domain" description="TauD/TfdA-like" evidence="2">
    <location>
        <begin position="159"/>
        <end position="412"/>
    </location>
</feature>
<dbReference type="AlphaFoldDB" id="A0AAN6M4Q9"/>
<dbReference type="Pfam" id="PF02668">
    <property type="entry name" value="TauD"/>
    <property type="match status" value="1"/>
</dbReference>
<dbReference type="SUPFAM" id="SSF51197">
    <property type="entry name" value="Clavaminate synthase-like"/>
    <property type="match status" value="1"/>
</dbReference>
<evidence type="ECO:0000259" key="2">
    <source>
        <dbReference type="Pfam" id="PF02668"/>
    </source>
</evidence>
<name>A0AAN6M4Q9_9PLEO</name>
<evidence type="ECO:0000256" key="1">
    <source>
        <dbReference type="ARBA" id="ARBA00023002"/>
    </source>
</evidence>
<keyword evidence="1" id="KW-0560">Oxidoreductase</keyword>